<dbReference type="GO" id="GO:0008658">
    <property type="term" value="F:penicillin binding"/>
    <property type="evidence" value="ECO:0007669"/>
    <property type="project" value="InterPro"/>
</dbReference>
<dbReference type="PANTHER" id="PTHR30627">
    <property type="entry name" value="PEPTIDOGLYCAN D,D-TRANSPEPTIDASE"/>
    <property type="match status" value="1"/>
</dbReference>
<comment type="similarity">
    <text evidence="2">Belongs to the class-D beta-lactamase family.</text>
</comment>
<keyword evidence="6" id="KW-0046">Antibiotic resistance</keyword>
<comment type="catalytic activity">
    <reaction evidence="1">
        <text>a beta-lactam + H2O = a substituted beta-amino acid</text>
        <dbReference type="Rhea" id="RHEA:20401"/>
        <dbReference type="ChEBI" id="CHEBI:15377"/>
        <dbReference type="ChEBI" id="CHEBI:35627"/>
        <dbReference type="ChEBI" id="CHEBI:140347"/>
        <dbReference type="EC" id="3.5.2.6"/>
    </reaction>
</comment>
<accession>A0A3M0Z1L3</accession>
<dbReference type="EMBL" id="RFKV01000021">
    <property type="protein sequence ID" value="RMD77557.1"/>
    <property type="molecule type" value="Genomic_DNA"/>
</dbReference>
<gene>
    <name evidence="8" type="ORF">D6810_00605</name>
</gene>
<protein>
    <recommendedName>
        <fullName evidence="3">beta-lactamase</fullName>
        <ecNumber evidence="3">3.5.2.6</ecNumber>
    </recommendedName>
</protein>
<dbReference type="GO" id="GO:0008800">
    <property type="term" value="F:beta-lactamase activity"/>
    <property type="evidence" value="ECO:0007669"/>
    <property type="project" value="UniProtKB-EC"/>
</dbReference>
<dbReference type="InterPro" id="IPR036138">
    <property type="entry name" value="PBP_dimer_sf"/>
</dbReference>
<organism evidence="8 9">
    <name type="scientific">Candidatus Dojkabacteria bacterium</name>
    <dbReference type="NCBI Taxonomy" id="2099670"/>
    <lineage>
        <taxon>Bacteria</taxon>
        <taxon>Candidatus Dojkabacteria</taxon>
    </lineage>
</organism>
<name>A0A3M0Z1L3_9BACT</name>
<feature type="non-terminal residue" evidence="8">
    <location>
        <position position="164"/>
    </location>
</feature>
<dbReference type="Proteomes" id="UP000269410">
    <property type="component" value="Unassembled WGS sequence"/>
</dbReference>
<evidence type="ECO:0000256" key="4">
    <source>
        <dbReference type="ARBA" id="ARBA00022729"/>
    </source>
</evidence>
<reference evidence="8 9" key="1">
    <citation type="submission" date="2018-10" db="EMBL/GenBank/DDBJ databases">
        <title>Thermophilic Lithotrophy and Phototrophy in an Intertidal, Iron-rich, Geothermal Spring.</title>
        <authorList>
            <person name="Ward L.M."/>
            <person name="Idei A."/>
            <person name="Nakagawa M."/>
            <person name="Ueno Y."/>
            <person name="Fischer W."/>
            <person name="Mcglynn S.E."/>
        </authorList>
    </citation>
    <scope>NUCLEOTIDE SEQUENCE [LARGE SCALE GENOMIC DNA]</scope>
    <source>
        <strain evidence="8">J137</strain>
    </source>
</reference>
<evidence type="ECO:0000256" key="6">
    <source>
        <dbReference type="ARBA" id="ARBA00023251"/>
    </source>
</evidence>
<dbReference type="GO" id="GO:0046677">
    <property type="term" value="P:response to antibiotic"/>
    <property type="evidence" value="ECO:0007669"/>
    <property type="project" value="UniProtKB-KW"/>
</dbReference>
<evidence type="ECO:0000256" key="1">
    <source>
        <dbReference type="ARBA" id="ARBA00001526"/>
    </source>
</evidence>
<evidence type="ECO:0000313" key="8">
    <source>
        <dbReference type="EMBL" id="RMD77557.1"/>
    </source>
</evidence>
<dbReference type="SUPFAM" id="SSF56519">
    <property type="entry name" value="Penicillin binding protein dimerisation domain"/>
    <property type="match status" value="1"/>
</dbReference>
<dbReference type="GO" id="GO:0005886">
    <property type="term" value="C:plasma membrane"/>
    <property type="evidence" value="ECO:0007669"/>
    <property type="project" value="TreeGrafter"/>
</dbReference>
<dbReference type="PANTHER" id="PTHR30627:SF6">
    <property type="entry name" value="BETA-LACTAMASE YBXI-RELATED"/>
    <property type="match status" value="1"/>
</dbReference>
<keyword evidence="4" id="KW-0732">Signal</keyword>
<evidence type="ECO:0000256" key="3">
    <source>
        <dbReference type="ARBA" id="ARBA00012865"/>
    </source>
</evidence>
<dbReference type="AlphaFoldDB" id="A0A3M0Z1L3"/>
<evidence type="ECO:0000259" key="7">
    <source>
        <dbReference type="Pfam" id="PF03717"/>
    </source>
</evidence>
<keyword evidence="5" id="KW-0378">Hydrolase</keyword>
<evidence type="ECO:0000256" key="2">
    <source>
        <dbReference type="ARBA" id="ARBA00007898"/>
    </source>
</evidence>
<proteinExistence type="inferred from homology"/>
<dbReference type="InterPro" id="IPR050515">
    <property type="entry name" value="Beta-lactam/transpept"/>
</dbReference>
<dbReference type="EC" id="3.5.2.6" evidence="3"/>
<dbReference type="Pfam" id="PF03717">
    <property type="entry name" value="PBP_dimer"/>
    <property type="match status" value="1"/>
</dbReference>
<dbReference type="GO" id="GO:0071555">
    <property type="term" value="P:cell wall organization"/>
    <property type="evidence" value="ECO:0007669"/>
    <property type="project" value="TreeGrafter"/>
</dbReference>
<evidence type="ECO:0000313" key="9">
    <source>
        <dbReference type="Proteomes" id="UP000269410"/>
    </source>
</evidence>
<dbReference type="InterPro" id="IPR005311">
    <property type="entry name" value="PBP_dimer"/>
</dbReference>
<dbReference type="Gene3D" id="3.90.1310.10">
    <property type="entry name" value="Penicillin-binding protein 2a (Domain 2)"/>
    <property type="match status" value="1"/>
</dbReference>
<sequence>MKLRIFNFLSKRFIFILFSPLFASLLLSLNAYTSASKKVTVSLNKVSEVQPIRGEILDRNGYRLAYDELSYVLYVSQPVAGLDKCKNFESHNPCELIRGNSKDVIEEFVLNNSINESNLIYREEPIRVYPYGSSLFHFLGYLTRNEKGERIGAKGIEKIYNEIL</sequence>
<feature type="domain" description="Penicillin-binding protein dimerisation" evidence="7">
    <location>
        <begin position="85"/>
        <end position="164"/>
    </location>
</feature>
<comment type="caution">
    <text evidence="8">The sequence shown here is derived from an EMBL/GenBank/DDBJ whole genome shotgun (WGS) entry which is preliminary data.</text>
</comment>
<evidence type="ECO:0000256" key="5">
    <source>
        <dbReference type="ARBA" id="ARBA00022801"/>
    </source>
</evidence>